<organism evidence="1 2">
    <name type="scientific">Sphaerobolus stellatus (strain SS14)</name>
    <dbReference type="NCBI Taxonomy" id="990650"/>
    <lineage>
        <taxon>Eukaryota</taxon>
        <taxon>Fungi</taxon>
        <taxon>Dikarya</taxon>
        <taxon>Basidiomycota</taxon>
        <taxon>Agaricomycotina</taxon>
        <taxon>Agaricomycetes</taxon>
        <taxon>Phallomycetidae</taxon>
        <taxon>Geastrales</taxon>
        <taxon>Sphaerobolaceae</taxon>
        <taxon>Sphaerobolus</taxon>
    </lineage>
</organism>
<evidence type="ECO:0000313" key="2">
    <source>
        <dbReference type="Proteomes" id="UP000054279"/>
    </source>
</evidence>
<keyword evidence="2" id="KW-1185">Reference proteome</keyword>
<dbReference type="Proteomes" id="UP000054279">
    <property type="component" value="Unassembled WGS sequence"/>
</dbReference>
<proteinExistence type="predicted"/>
<dbReference type="EMBL" id="KN837243">
    <property type="protein sequence ID" value="KIJ31410.1"/>
    <property type="molecule type" value="Genomic_DNA"/>
</dbReference>
<evidence type="ECO:0000313" key="1">
    <source>
        <dbReference type="EMBL" id="KIJ31410.1"/>
    </source>
</evidence>
<gene>
    <name evidence="1" type="ORF">M422DRAFT_36249</name>
</gene>
<dbReference type="HOGENOM" id="CLU_184142_0_0_1"/>
<feature type="non-terminal residue" evidence="1">
    <location>
        <position position="1"/>
    </location>
</feature>
<accession>A0A0C9V1T9</accession>
<sequence length="96" mass="11242">ATYQICFFYYVGPHPRHQRRLSISAKLKRQRYPKSLQSPGLQSTTTAMLYAYNHYYPSYSYAQVSYGAAIPPFYINHPIYHNLLPLSIQLLSERSH</sequence>
<protein>
    <submittedName>
        <fullName evidence="1">Uncharacterized protein</fullName>
    </submittedName>
</protein>
<dbReference type="AlphaFoldDB" id="A0A0C9V1T9"/>
<reference evidence="1 2" key="1">
    <citation type="submission" date="2014-06" db="EMBL/GenBank/DDBJ databases">
        <title>Evolutionary Origins and Diversification of the Mycorrhizal Mutualists.</title>
        <authorList>
            <consortium name="DOE Joint Genome Institute"/>
            <consortium name="Mycorrhizal Genomics Consortium"/>
            <person name="Kohler A."/>
            <person name="Kuo A."/>
            <person name="Nagy L.G."/>
            <person name="Floudas D."/>
            <person name="Copeland A."/>
            <person name="Barry K.W."/>
            <person name="Cichocki N."/>
            <person name="Veneault-Fourrey C."/>
            <person name="LaButti K."/>
            <person name="Lindquist E.A."/>
            <person name="Lipzen A."/>
            <person name="Lundell T."/>
            <person name="Morin E."/>
            <person name="Murat C."/>
            <person name="Riley R."/>
            <person name="Ohm R."/>
            <person name="Sun H."/>
            <person name="Tunlid A."/>
            <person name="Henrissat B."/>
            <person name="Grigoriev I.V."/>
            <person name="Hibbett D.S."/>
            <person name="Martin F."/>
        </authorList>
    </citation>
    <scope>NUCLEOTIDE SEQUENCE [LARGE SCALE GENOMIC DNA]</scope>
    <source>
        <strain evidence="1 2">SS14</strain>
    </source>
</reference>
<name>A0A0C9V1T9_SPHS4</name>